<dbReference type="InterPro" id="IPR039538">
    <property type="entry name" value="BetI_C"/>
</dbReference>
<evidence type="ECO:0000313" key="7">
    <source>
        <dbReference type="EMBL" id="MCP2169672.1"/>
    </source>
</evidence>
<protein>
    <submittedName>
        <fullName evidence="7">Transcriptional regulator, TetR family</fullName>
    </submittedName>
</protein>
<evidence type="ECO:0000313" key="8">
    <source>
        <dbReference type="Proteomes" id="UP001206128"/>
    </source>
</evidence>
<dbReference type="Gene3D" id="1.10.357.10">
    <property type="entry name" value="Tetracycline Repressor, domain 2"/>
    <property type="match status" value="1"/>
</dbReference>
<evidence type="ECO:0000256" key="1">
    <source>
        <dbReference type="ARBA" id="ARBA00022491"/>
    </source>
</evidence>
<feature type="domain" description="HTH tetR-type" evidence="6">
    <location>
        <begin position="8"/>
        <end position="68"/>
    </location>
</feature>
<evidence type="ECO:0000256" key="3">
    <source>
        <dbReference type="ARBA" id="ARBA00023125"/>
    </source>
</evidence>
<dbReference type="SUPFAM" id="SSF48498">
    <property type="entry name" value="Tetracyclin repressor-like, C-terminal domain"/>
    <property type="match status" value="1"/>
</dbReference>
<dbReference type="PRINTS" id="PR00455">
    <property type="entry name" value="HTHTETR"/>
</dbReference>
<gene>
    <name evidence="7" type="ORF">LX83_006558</name>
</gene>
<evidence type="ECO:0000256" key="5">
    <source>
        <dbReference type="PROSITE-ProRule" id="PRU00335"/>
    </source>
</evidence>
<dbReference type="InterPro" id="IPR001647">
    <property type="entry name" value="HTH_TetR"/>
</dbReference>
<keyword evidence="8" id="KW-1185">Reference proteome</keyword>
<dbReference type="Pfam" id="PF13977">
    <property type="entry name" value="TetR_C_6"/>
    <property type="match status" value="1"/>
</dbReference>
<dbReference type="InterPro" id="IPR036271">
    <property type="entry name" value="Tet_transcr_reg_TetR-rel_C_sf"/>
</dbReference>
<sequence length="211" mass="23422">MPKRVDHEARRRQIASAVWRLASTRGLDGVGLRDVAAEAGISLGQLQHYFSSKNELFTFALKHMEQLATNRITERVQALSATPSPRLVLRECLAEMLALDDNSRTGVLAQIAYFVRAIHDEQLRGYAQQGTPELRRFFAGLLREGVARGEVPADRDPDSEAMLLIGLIDGLNSYLLLGVHTAEQALRLVDYHLANLFSRAPRPRPAEEPAG</sequence>
<proteinExistence type="predicted"/>
<dbReference type="AlphaFoldDB" id="A0AAE3KK05"/>
<dbReference type="InterPro" id="IPR050109">
    <property type="entry name" value="HTH-type_TetR-like_transc_reg"/>
</dbReference>
<keyword evidence="2" id="KW-0805">Transcription regulation</keyword>
<dbReference type="PANTHER" id="PTHR30055">
    <property type="entry name" value="HTH-TYPE TRANSCRIPTIONAL REGULATOR RUTR"/>
    <property type="match status" value="1"/>
</dbReference>
<keyword evidence="4" id="KW-0804">Transcription</keyword>
<evidence type="ECO:0000259" key="6">
    <source>
        <dbReference type="PROSITE" id="PS50977"/>
    </source>
</evidence>
<evidence type="ECO:0000256" key="4">
    <source>
        <dbReference type="ARBA" id="ARBA00023163"/>
    </source>
</evidence>
<dbReference type="PANTHER" id="PTHR30055:SF234">
    <property type="entry name" value="HTH-TYPE TRANSCRIPTIONAL REGULATOR BETI"/>
    <property type="match status" value="1"/>
</dbReference>
<comment type="caution">
    <text evidence="7">The sequence shown here is derived from an EMBL/GenBank/DDBJ whole genome shotgun (WGS) entry which is preliminary data.</text>
</comment>
<keyword evidence="3 5" id="KW-0238">DNA-binding</keyword>
<dbReference type="Pfam" id="PF00440">
    <property type="entry name" value="TetR_N"/>
    <property type="match status" value="1"/>
</dbReference>
<accession>A0AAE3KK05</accession>
<organism evidence="7 8">
    <name type="scientific">Goodfellowiella coeruleoviolacea</name>
    <dbReference type="NCBI Taxonomy" id="334858"/>
    <lineage>
        <taxon>Bacteria</taxon>
        <taxon>Bacillati</taxon>
        <taxon>Actinomycetota</taxon>
        <taxon>Actinomycetes</taxon>
        <taxon>Pseudonocardiales</taxon>
        <taxon>Pseudonocardiaceae</taxon>
        <taxon>Goodfellowiella</taxon>
    </lineage>
</organism>
<evidence type="ECO:0000256" key="2">
    <source>
        <dbReference type="ARBA" id="ARBA00023015"/>
    </source>
</evidence>
<dbReference type="RefSeq" id="WP_253778830.1">
    <property type="nucleotide sequence ID" value="NZ_JAMTCK010000020.1"/>
</dbReference>
<dbReference type="GO" id="GO:0003700">
    <property type="term" value="F:DNA-binding transcription factor activity"/>
    <property type="evidence" value="ECO:0007669"/>
    <property type="project" value="TreeGrafter"/>
</dbReference>
<name>A0AAE3KK05_9PSEU</name>
<dbReference type="Proteomes" id="UP001206128">
    <property type="component" value="Unassembled WGS sequence"/>
</dbReference>
<dbReference type="GO" id="GO:0000976">
    <property type="term" value="F:transcription cis-regulatory region binding"/>
    <property type="evidence" value="ECO:0007669"/>
    <property type="project" value="TreeGrafter"/>
</dbReference>
<dbReference type="PROSITE" id="PS50977">
    <property type="entry name" value="HTH_TETR_2"/>
    <property type="match status" value="1"/>
</dbReference>
<reference evidence="7" key="1">
    <citation type="submission" date="2022-06" db="EMBL/GenBank/DDBJ databases">
        <title>Genomic Encyclopedia of Archaeal and Bacterial Type Strains, Phase II (KMG-II): from individual species to whole genera.</title>
        <authorList>
            <person name="Goeker M."/>
        </authorList>
    </citation>
    <scope>NUCLEOTIDE SEQUENCE</scope>
    <source>
        <strain evidence="7">DSM 43935</strain>
    </source>
</reference>
<dbReference type="EMBL" id="JAMTCK010000020">
    <property type="protein sequence ID" value="MCP2169672.1"/>
    <property type="molecule type" value="Genomic_DNA"/>
</dbReference>
<feature type="DNA-binding region" description="H-T-H motif" evidence="5">
    <location>
        <begin position="31"/>
        <end position="50"/>
    </location>
</feature>
<dbReference type="SUPFAM" id="SSF46689">
    <property type="entry name" value="Homeodomain-like"/>
    <property type="match status" value="1"/>
</dbReference>
<dbReference type="InterPro" id="IPR009057">
    <property type="entry name" value="Homeodomain-like_sf"/>
</dbReference>
<keyword evidence="1" id="KW-0678">Repressor</keyword>